<keyword evidence="3 7" id="KW-0862">Zinc</keyword>
<dbReference type="EC" id="4.2.1.1" evidence="2 8"/>
<evidence type="ECO:0000313" key="10">
    <source>
        <dbReference type="EMBL" id="QCB29204.1"/>
    </source>
</evidence>
<gene>
    <name evidence="10" type="primary">mtcA2</name>
    <name evidence="10" type="ORF">CENDO_09750</name>
</gene>
<dbReference type="GO" id="GO:0008270">
    <property type="term" value="F:zinc ion binding"/>
    <property type="evidence" value="ECO:0007669"/>
    <property type="project" value="UniProtKB-UniRule"/>
</dbReference>
<feature type="binding site" evidence="7">
    <location>
        <position position="108"/>
    </location>
    <ligand>
        <name>Zn(2+)</name>
        <dbReference type="ChEBI" id="CHEBI:29105"/>
    </ligand>
</feature>
<dbReference type="SUPFAM" id="SSF53056">
    <property type="entry name" value="beta-carbonic anhydrase, cab"/>
    <property type="match status" value="1"/>
</dbReference>
<evidence type="ECO:0000256" key="7">
    <source>
        <dbReference type="PIRSR" id="PIRSR601765-1"/>
    </source>
</evidence>
<dbReference type="Proteomes" id="UP000296352">
    <property type="component" value="Chromosome"/>
</dbReference>
<dbReference type="AlphaFoldDB" id="A0A4P7QJS1"/>
<dbReference type="PROSITE" id="PS00705">
    <property type="entry name" value="PROK_CO2_ANHYDRASE_2"/>
    <property type="match status" value="1"/>
</dbReference>
<evidence type="ECO:0000256" key="8">
    <source>
        <dbReference type="RuleBase" id="RU003956"/>
    </source>
</evidence>
<comment type="similarity">
    <text evidence="1 8">Belongs to the beta-class carbonic anhydrase family.</text>
</comment>
<dbReference type="GO" id="GO:0015976">
    <property type="term" value="P:carbon utilization"/>
    <property type="evidence" value="ECO:0007669"/>
    <property type="project" value="InterPro"/>
</dbReference>
<organism evidence="10 11">
    <name type="scientific">Corynebacterium endometrii</name>
    <dbReference type="NCBI Taxonomy" id="2488819"/>
    <lineage>
        <taxon>Bacteria</taxon>
        <taxon>Bacillati</taxon>
        <taxon>Actinomycetota</taxon>
        <taxon>Actinomycetes</taxon>
        <taxon>Mycobacteriales</taxon>
        <taxon>Corynebacteriaceae</taxon>
        <taxon>Corynebacterium</taxon>
    </lineage>
</organism>
<dbReference type="KEGG" id="cee:CENDO_09750"/>
<dbReference type="Pfam" id="PF00484">
    <property type="entry name" value="Pro_CA"/>
    <property type="match status" value="1"/>
</dbReference>
<accession>A0A4P7QJS1</accession>
<dbReference type="PANTHER" id="PTHR11002">
    <property type="entry name" value="CARBONIC ANHYDRASE"/>
    <property type="match status" value="1"/>
</dbReference>
<feature type="binding site" evidence="7">
    <location>
        <position position="55"/>
    </location>
    <ligand>
        <name>Zn(2+)</name>
        <dbReference type="ChEBI" id="CHEBI:29105"/>
    </ligand>
</feature>
<evidence type="ECO:0000256" key="3">
    <source>
        <dbReference type="ARBA" id="ARBA00022833"/>
    </source>
</evidence>
<dbReference type="InterPro" id="IPR015892">
    <property type="entry name" value="Carbonic_anhydrase_CS"/>
</dbReference>
<reference evidence="10 11" key="1">
    <citation type="submission" date="2019-04" db="EMBL/GenBank/DDBJ databases">
        <title>Corynebacterium endometrii sp. nov., isolated from the uterus of a cow with endometritis.</title>
        <authorList>
            <person name="Ballas P."/>
            <person name="Ruckert C."/>
            <person name="Wagener K."/>
            <person name="Drillich M."/>
            <person name="Kaempfer P."/>
            <person name="Busse H.-J."/>
            <person name="Ehling-Schulz M."/>
        </authorList>
    </citation>
    <scope>NUCLEOTIDE SEQUENCE [LARGE SCALE GENOMIC DNA]</scope>
    <source>
        <strain evidence="10 11">LMM-1653</strain>
    </source>
</reference>
<comment type="cofactor">
    <cofactor evidence="7">
        <name>Zn(2+)</name>
        <dbReference type="ChEBI" id="CHEBI:29105"/>
    </cofactor>
    <text evidence="7">Binds 1 zinc ion per subunit.</text>
</comment>
<dbReference type="EMBL" id="CP039247">
    <property type="protein sequence ID" value="QCB29204.1"/>
    <property type="molecule type" value="Genomic_DNA"/>
</dbReference>
<comment type="function">
    <text evidence="8">Reversible hydration of carbon dioxide.</text>
</comment>
<dbReference type="Gene3D" id="3.40.1050.10">
    <property type="entry name" value="Carbonic anhydrase"/>
    <property type="match status" value="1"/>
</dbReference>
<sequence>MPLTDSKQSPQEVWEALKEGNQRFTEDRAQRPNADSSRRMSLRDGQSPRVVVLACSDSRSPVELIFDLGLGDAFVIRTAGHIIDNSVLGSLEYAIENLDCNLIVVMGHESCGAVGAAASVINDGQRLPSGFQRTIVEKVSLSALVSRQNGSAEVADYERQHTQETVRQLLASMPALNTKIVEGSLGVVGLYYGIGDGSVEPLVLHGVR</sequence>
<dbReference type="RefSeq" id="WP_136141827.1">
    <property type="nucleotide sequence ID" value="NZ_CP039247.1"/>
</dbReference>
<feature type="binding site" evidence="7">
    <location>
        <position position="57"/>
    </location>
    <ligand>
        <name>Zn(2+)</name>
        <dbReference type="ChEBI" id="CHEBI:29105"/>
    </ligand>
</feature>
<dbReference type="GO" id="GO:0004089">
    <property type="term" value="F:carbonate dehydratase activity"/>
    <property type="evidence" value="ECO:0007669"/>
    <property type="project" value="UniProtKB-UniRule"/>
</dbReference>
<keyword evidence="4 8" id="KW-0456">Lyase</keyword>
<comment type="function">
    <text evidence="5">Catalyzes the reversible hydration of carbon dioxide to form bicarbonate.</text>
</comment>
<dbReference type="InterPro" id="IPR036874">
    <property type="entry name" value="Carbonic_anhydrase_sf"/>
</dbReference>
<evidence type="ECO:0000256" key="5">
    <source>
        <dbReference type="ARBA" id="ARBA00024993"/>
    </source>
</evidence>
<evidence type="ECO:0000256" key="1">
    <source>
        <dbReference type="ARBA" id="ARBA00006217"/>
    </source>
</evidence>
<dbReference type="InterPro" id="IPR001765">
    <property type="entry name" value="Carbonic_anhydrase"/>
</dbReference>
<dbReference type="OrthoDB" id="9797527at2"/>
<dbReference type="PANTHER" id="PTHR11002:SF79">
    <property type="entry name" value="CARBONIC ANHYDRASE 2"/>
    <property type="match status" value="1"/>
</dbReference>
<feature type="region of interest" description="Disordered" evidence="9">
    <location>
        <begin position="18"/>
        <end position="43"/>
    </location>
</feature>
<protein>
    <recommendedName>
        <fullName evidence="2 8">Carbonic anhydrase</fullName>
        <ecNumber evidence="2 8">4.2.1.1</ecNumber>
    </recommendedName>
    <alternativeName>
        <fullName evidence="8">Carbonate dehydratase</fullName>
    </alternativeName>
</protein>
<feature type="binding site" evidence="7">
    <location>
        <position position="111"/>
    </location>
    <ligand>
        <name>Zn(2+)</name>
        <dbReference type="ChEBI" id="CHEBI:29105"/>
    </ligand>
</feature>
<proteinExistence type="inferred from homology"/>
<feature type="compositionally biased region" description="Basic and acidic residues" evidence="9">
    <location>
        <begin position="18"/>
        <end position="42"/>
    </location>
</feature>
<dbReference type="CDD" id="cd03378">
    <property type="entry name" value="beta_CA_cladeC"/>
    <property type="match status" value="1"/>
</dbReference>
<comment type="catalytic activity">
    <reaction evidence="6 8">
        <text>hydrogencarbonate + H(+) = CO2 + H2O</text>
        <dbReference type="Rhea" id="RHEA:10748"/>
        <dbReference type="ChEBI" id="CHEBI:15377"/>
        <dbReference type="ChEBI" id="CHEBI:15378"/>
        <dbReference type="ChEBI" id="CHEBI:16526"/>
        <dbReference type="ChEBI" id="CHEBI:17544"/>
        <dbReference type="EC" id="4.2.1.1"/>
    </reaction>
</comment>
<evidence type="ECO:0000256" key="6">
    <source>
        <dbReference type="ARBA" id="ARBA00048348"/>
    </source>
</evidence>
<keyword evidence="7" id="KW-0479">Metal-binding</keyword>
<evidence type="ECO:0000256" key="2">
    <source>
        <dbReference type="ARBA" id="ARBA00012925"/>
    </source>
</evidence>
<dbReference type="SMART" id="SM00947">
    <property type="entry name" value="Pro_CA"/>
    <property type="match status" value="1"/>
</dbReference>
<evidence type="ECO:0000256" key="9">
    <source>
        <dbReference type="SAM" id="MobiDB-lite"/>
    </source>
</evidence>
<keyword evidence="11" id="KW-1185">Reference proteome</keyword>
<evidence type="ECO:0000313" key="11">
    <source>
        <dbReference type="Proteomes" id="UP000296352"/>
    </source>
</evidence>
<evidence type="ECO:0000256" key="4">
    <source>
        <dbReference type="ARBA" id="ARBA00023239"/>
    </source>
</evidence>
<name>A0A4P7QJS1_9CORY</name>